<comment type="caution">
    <text evidence="6">The sequence shown here is derived from an EMBL/GenBank/DDBJ whole genome shotgun (WGS) entry which is preliminary data.</text>
</comment>
<dbReference type="SUPFAM" id="SSF55785">
    <property type="entry name" value="PYP-like sensor domain (PAS domain)"/>
    <property type="match status" value="2"/>
</dbReference>
<evidence type="ECO:0000259" key="3">
    <source>
        <dbReference type="PROSITE" id="PS50112"/>
    </source>
</evidence>
<evidence type="ECO:0000259" key="2">
    <source>
        <dbReference type="PROSITE" id="PS50110"/>
    </source>
</evidence>
<evidence type="ECO:0000259" key="4">
    <source>
        <dbReference type="PROSITE" id="PS50113"/>
    </source>
</evidence>
<dbReference type="Pfam" id="PF00072">
    <property type="entry name" value="Response_reg"/>
    <property type="match status" value="1"/>
</dbReference>
<dbReference type="Pfam" id="PF00989">
    <property type="entry name" value="PAS"/>
    <property type="match status" value="1"/>
</dbReference>
<feature type="domain" description="PAS" evidence="3">
    <location>
        <begin position="258"/>
        <end position="304"/>
    </location>
</feature>
<dbReference type="GO" id="GO:0006355">
    <property type="term" value="P:regulation of DNA-templated transcription"/>
    <property type="evidence" value="ECO:0007669"/>
    <property type="project" value="InterPro"/>
</dbReference>
<dbReference type="InterPro" id="IPR000014">
    <property type="entry name" value="PAS"/>
</dbReference>
<dbReference type="SUPFAM" id="SSF55073">
    <property type="entry name" value="Nucleotide cyclase"/>
    <property type="match status" value="1"/>
</dbReference>
<evidence type="ECO:0000256" key="1">
    <source>
        <dbReference type="PROSITE-ProRule" id="PRU00169"/>
    </source>
</evidence>
<dbReference type="InterPro" id="IPR000160">
    <property type="entry name" value="GGDEF_dom"/>
</dbReference>
<dbReference type="PROSITE" id="PS50113">
    <property type="entry name" value="PAC"/>
    <property type="match status" value="1"/>
</dbReference>
<proteinExistence type="predicted"/>
<feature type="domain" description="GGDEF" evidence="5">
    <location>
        <begin position="412"/>
        <end position="544"/>
    </location>
</feature>
<evidence type="ECO:0000313" key="6">
    <source>
        <dbReference type="EMBL" id="MBB1488551.1"/>
    </source>
</evidence>
<dbReference type="Gene3D" id="3.40.50.2300">
    <property type="match status" value="1"/>
</dbReference>
<keyword evidence="7" id="KW-1185">Reference proteome</keyword>
<dbReference type="InterPro" id="IPR011006">
    <property type="entry name" value="CheY-like_superfamily"/>
</dbReference>
<feature type="domain" description="Response regulatory" evidence="2">
    <location>
        <begin position="9"/>
        <end position="124"/>
    </location>
</feature>
<feature type="modified residue" description="4-aspartylphosphate" evidence="1">
    <location>
        <position position="58"/>
    </location>
</feature>
<dbReference type="Pfam" id="PF00990">
    <property type="entry name" value="GGDEF"/>
    <property type="match status" value="1"/>
</dbReference>
<dbReference type="CDD" id="cd01949">
    <property type="entry name" value="GGDEF"/>
    <property type="match status" value="1"/>
</dbReference>
<dbReference type="PANTHER" id="PTHR46663">
    <property type="entry name" value="DIGUANYLATE CYCLASE DGCT-RELATED"/>
    <property type="match status" value="1"/>
</dbReference>
<dbReference type="InterPro" id="IPR001610">
    <property type="entry name" value="PAC"/>
</dbReference>
<feature type="domain" description="PAC" evidence="4">
    <location>
        <begin position="329"/>
        <end position="384"/>
    </location>
</feature>
<dbReference type="PROSITE" id="PS50110">
    <property type="entry name" value="RESPONSE_REGULATORY"/>
    <property type="match status" value="1"/>
</dbReference>
<dbReference type="PANTHER" id="PTHR46663:SF3">
    <property type="entry name" value="SLL0267 PROTEIN"/>
    <property type="match status" value="1"/>
</dbReference>
<dbReference type="Gene3D" id="3.30.450.20">
    <property type="entry name" value="PAS domain"/>
    <property type="match status" value="2"/>
</dbReference>
<sequence>MTEIQPVPRILIAEDDITTQMILSRFIEQQGYQAICAQDGEEALTLSRLHSIDLALVDANMPGMDGFQCCHALTEQYSAQLPVLIVTALEDEASIDRAFESGAIDFISKPIQWAVLRNRMKYLLANNKARQELQSSEARKASLINNAIDAIISINNRGRILDFNPAATALFGFEKNEIADSVRIEHLLPDFHQLIHKKLVQTHIDKDHSPKRYEALAINKSGDNFTVEVALFQHEVHGEMVTTIMLHDITERKRFQDELQLASTVFNFCNEGIIITDKDNIVEAVNPSFSEITGFAPAEVIGQNPSMLQSGEQDGQFYQQMWQDIEHNGSWQGEIVNKRQDGSLYHEWLSVRTVFDHTGTQARNYVAIFSDISERKKAEQEIWWRAHHDSLTGLPNRSMFMQSLKRKLDTADELHLFFVDLDGFKAVNDTLGHHSGDLVLKEAASRLKQALPEEAMIARLGGDEFTVIVEKNLSADQLLRLGNRIIELLSQGYLCDDRYARLSASIGIASSPRHATNADALISVADQLMYDVKHNGKSGVLYAD</sequence>
<dbReference type="EMBL" id="JACJFM010000030">
    <property type="protein sequence ID" value="MBB1488551.1"/>
    <property type="molecule type" value="Genomic_DNA"/>
</dbReference>
<dbReference type="InterPro" id="IPR000700">
    <property type="entry name" value="PAS-assoc_C"/>
</dbReference>
<gene>
    <name evidence="6" type="ORF">H4O21_18255</name>
</gene>
<dbReference type="NCBIfam" id="TIGR00229">
    <property type="entry name" value="sensory_box"/>
    <property type="match status" value="2"/>
</dbReference>
<dbReference type="GO" id="GO:0000160">
    <property type="term" value="P:phosphorelay signal transduction system"/>
    <property type="evidence" value="ECO:0007669"/>
    <property type="project" value="InterPro"/>
</dbReference>
<keyword evidence="1" id="KW-0597">Phosphoprotein</keyword>
<dbReference type="Proteomes" id="UP000565262">
    <property type="component" value="Unassembled WGS sequence"/>
</dbReference>
<dbReference type="Pfam" id="PF13426">
    <property type="entry name" value="PAS_9"/>
    <property type="match status" value="1"/>
</dbReference>
<dbReference type="SMART" id="SM00091">
    <property type="entry name" value="PAS"/>
    <property type="match status" value="2"/>
</dbReference>
<dbReference type="PROSITE" id="PS50112">
    <property type="entry name" value="PAS"/>
    <property type="match status" value="2"/>
</dbReference>
<evidence type="ECO:0000313" key="7">
    <source>
        <dbReference type="Proteomes" id="UP000565262"/>
    </source>
</evidence>
<dbReference type="InterPro" id="IPR052163">
    <property type="entry name" value="DGC-Regulatory_Protein"/>
</dbReference>
<dbReference type="PROSITE" id="PS50887">
    <property type="entry name" value="GGDEF"/>
    <property type="match status" value="1"/>
</dbReference>
<dbReference type="SMART" id="SM00267">
    <property type="entry name" value="GGDEF"/>
    <property type="match status" value="1"/>
</dbReference>
<reference evidence="6 7" key="1">
    <citation type="submission" date="2020-08" db="EMBL/GenBank/DDBJ databases">
        <title>Oceanospirillum sp. nov. isolated from marine sediment.</title>
        <authorList>
            <person name="Ji X."/>
        </authorList>
    </citation>
    <scope>NUCLEOTIDE SEQUENCE [LARGE SCALE GENOMIC DNA]</scope>
    <source>
        <strain evidence="6 7">D5</strain>
    </source>
</reference>
<dbReference type="NCBIfam" id="TIGR00254">
    <property type="entry name" value="GGDEF"/>
    <property type="match status" value="1"/>
</dbReference>
<dbReference type="InterPro" id="IPR029787">
    <property type="entry name" value="Nucleotide_cyclase"/>
</dbReference>
<evidence type="ECO:0000259" key="5">
    <source>
        <dbReference type="PROSITE" id="PS50887"/>
    </source>
</evidence>
<feature type="domain" description="PAS" evidence="3">
    <location>
        <begin position="136"/>
        <end position="207"/>
    </location>
</feature>
<dbReference type="InterPro" id="IPR043128">
    <property type="entry name" value="Rev_trsase/Diguanyl_cyclase"/>
</dbReference>
<dbReference type="SUPFAM" id="SSF52172">
    <property type="entry name" value="CheY-like"/>
    <property type="match status" value="1"/>
</dbReference>
<organism evidence="6 7">
    <name type="scientific">Oceanospirillum sediminis</name>
    <dbReference type="NCBI Taxonomy" id="2760088"/>
    <lineage>
        <taxon>Bacteria</taxon>
        <taxon>Pseudomonadati</taxon>
        <taxon>Pseudomonadota</taxon>
        <taxon>Gammaproteobacteria</taxon>
        <taxon>Oceanospirillales</taxon>
        <taxon>Oceanospirillaceae</taxon>
        <taxon>Oceanospirillum</taxon>
    </lineage>
</organism>
<protein>
    <submittedName>
        <fullName evidence="6">PAS domain S-box protein</fullName>
    </submittedName>
</protein>
<dbReference type="AlphaFoldDB" id="A0A839IUD6"/>
<dbReference type="CDD" id="cd00130">
    <property type="entry name" value="PAS"/>
    <property type="match status" value="2"/>
</dbReference>
<dbReference type="RefSeq" id="WP_182810322.1">
    <property type="nucleotide sequence ID" value="NZ_JACJFM010000030.1"/>
</dbReference>
<dbReference type="InterPro" id="IPR001789">
    <property type="entry name" value="Sig_transdc_resp-reg_receiver"/>
</dbReference>
<dbReference type="SMART" id="SM00086">
    <property type="entry name" value="PAC"/>
    <property type="match status" value="2"/>
</dbReference>
<dbReference type="InterPro" id="IPR013767">
    <property type="entry name" value="PAS_fold"/>
</dbReference>
<dbReference type="InterPro" id="IPR035965">
    <property type="entry name" value="PAS-like_dom_sf"/>
</dbReference>
<accession>A0A839IUD6</accession>
<name>A0A839IUD6_9GAMM</name>
<dbReference type="Gene3D" id="3.30.70.270">
    <property type="match status" value="1"/>
</dbReference>
<dbReference type="SMART" id="SM00448">
    <property type="entry name" value="REC"/>
    <property type="match status" value="1"/>
</dbReference>